<dbReference type="InterPro" id="IPR011078">
    <property type="entry name" value="PyrdxlP_homeostasis"/>
</dbReference>
<dbReference type="NCBIfam" id="TIGR00044">
    <property type="entry name" value="YggS family pyridoxal phosphate-dependent enzyme"/>
    <property type="match status" value="1"/>
</dbReference>
<dbReference type="PIRSF" id="PIRSF004848">
    <property type="entry name" value="YBL036c_PLPDEIII"/>
    <property type="match status" value="1"/>
</dbReference>
<dbReference type="InterPro" id="IPR029066">
    <property type="entry name" value="PLP-binding_barrel"/>
</dbReference>
<keyword evidence="1" id="KW-0663">Pyridoxal phosphate</keyword>
<name>A0A382L933_9ZZZZ</name>
<accession>A0A382L933</accession>
<dbReference type="GO" id="GO:0030170">
    <property type="term" value="F:pyridoxal phosphate binding"/>
    <property type="evidence" value="ECO:0007669"/>
    <property type="project" value="InterPro"/>
</dbReference>
<dbReference type="EMBL" id="UINC01085649">
    <property type="protein sequence ID" value="SVC33404.1"/>
    <property type="molecule type" value="Genomic_DNA"/>
</dbReference>
<dbReference type="PANTHER" id="PTHR10146:SF14">
    <property type="entry name" value="PYRIDOXAL PHOSPHATE HOMEOSTASIS PROTEIN"/>
    <property type="match status" value="1"/>
</dbReference>
<dbReference type="CDD" id="cd00635">
    <property type="entry name" value="PLPDE_III_YBL036c_like"/>
    <property type="match status" value="1"/>
</dbReference>
<proteinExistence type="predicted"/>
<dbReference type="AlphaFoldDB" id="A0A382L933"/>
<organism evidence="3">
    <name type="scientific">marine metagenome</name>
    <dbReference type="NCBI Taxonomy" id="408172"/>
    <lineage>
        <taxon>unclassified sequences</taxon>
        <taxon>metagenomes</taxon>
        <taxon>ecological metagenomes</taxon>
    </lineage>
</organism>
<evidence type="ECO:0000313" key="3">
    <source>
        <dbReference type="EMBL" id="SVC33404.1"/>
    </source>
</evidence>
<sequence length="202" mass="22667">VAVTKTHPFSTVLECQKYGINAIGENRIQEAIQKFRNHNDEIPGLTKRFIGHLQSNKVKKCLDLFDTVDSVDSIRLLKKISRQSLQVGKTTPILFEINISGENQKNGFLPHDVDRILECMDEPNIKADGLMAIGPNTNDKQMIRESFIELRALQEKINDVLKHKTLTDLSMGMSNDFEIAVEEGSTMVRLGTSLFGPRGSNI</sequence>
<dbReference type="InterPro" id="IPR001608">
    <property type="entry name" value="Ala_racemase_N"/>
</dbReference>
<feature type="non-terminal residue" evidence="3">
    <location>
        <position position="1"/>
    </location>
</feature>
<gene>
    <name evidence="3" type="ORF">METZ01_LOCUS286258</name>
</gene>
<evidence type="ECO:0000259" key="2">
    <source>
        <dbReference type="Pfam" id="PF01168"/>
    </source>
</evidence>
<reference evidence="3" key="1">
    <citation type="submission" date="2018-05" db="EMBL/GenBank/DDBJ databases">
        <authorList>
            <person name="Lanie J.A."/>
            <person name="Ng W.-L."/>
            <person name="Kazmierczak K.M."/>
            <person name="Andrzejewski T.M."/>
            <person name="Davidsen T.M."/>
            <person name="Wayne K.J."/>
            <person name="Tettelin H."/>
            <person name="Glass J.I."/>
            <person name="Rusch D."/>
            <person name="Podicherti R."/>
            <person name="Tsui H.-C.T."/>
            <person name="Winkler M.E."/>
        </authorList>
    </citation>
    <scope>NUCLEOTIDE SEQUENCE</scope>
</reference>
<evidence type="ECO:0000256" key="1">
    <source>
        <dbReference type="ARBA" id="ARBA00022898"/>
    </source>
</evidence>
<protein>
    <recommendedName>
        <fullName evidence="2">Alanine racemase N-terminal domain-containing protein</fullName>
    </recommendedName>
</protein>
<dbReference type="PANTHER" id="PTHR10146">
    <property type="entry name" value="PROLINE SYNTHETASE CO-TRANSCRIBED BACTERIAL HOMOLOG PROTEIN"/>
    <property type="match status" value="1"/>
</dbReference>
<dbReference type="Gene3D" id="3.20.20.10">
    <property type="entry name" value="Alanine racemase"/>
    <property type="match status" value="1"/>
</dbReference>
<dbReference type="Pfam" id="PF01168">
    <property type="entry name" value="Ala_racemase_N"/>
    <property type="match status" value="1"/>
</dbReference>
<feature type="domain" description="Alanine racemase N-terminal" evidence="2">
    <location>
        <begin position="2"/>
        <end position="197"/>
    </location>
</feature>
<dbReference type="SUPFAM" id="SSF51419">
    <property type="entry name" value="PLP-binding barrel"/>
    <property type="match status" value="1"/>
</dbReference>